<protein>
    <submittedName>
        <fullName evidence="3">TctA family transporter</fullName>
    </submittedName>
</protein>
<dbReference type="AlphaFoldDB" id="A0A2U0T820"/>
<feature type="transmembrane region" description="Helical" evidence="1">
    <location>
        <begin position="361"/>
        <end position="382"/>
    </location>
</feature>
<dbReference type="RefSeq" id="WP_116631657.1">
    <property type="nucleotide sequence ID" value="NZ_QENU01000005.1"/>
</dbReference>
<comment type="caution">
    <text evidence="3">The sequence shown here is derived from an EMBL/GenBank/DDBJ whole genome shotgun (WGS) entry which is preliminary data.</text>
</comment>
<feature type="transmembrane region" description="Helical" evidence="1">
    <location>
        <begin position="196"/>
        <end position="220"/>
    </location>
</feature>
<keyword evidence="1" id="KW-1133">Transmembrane helix</keyword>
<dbReference type="PANTHER" id="PTHR35342">
    <property type="entry name" value="TRICARBOXYLIC TRANSPORT PROTEIN"/>
    <property type="match status" value="1"/>
</dbReference>
<dbReference type="Pfam" id="PF01970">
    <property type="entry name" value="TctA"/>
    <property type="match status" value="1"/>
</dbReference>
<feature type="domain" description="DUF112" evidence="2">
    <location>
        <begin position="16"/>
        <end position="443"/>
    </location>
</feature>
<dbReference type="InterPro" id="IPR002823">
    <property type="entry name" value="DUF112_TM"/>
</dbReference>
<dbReference type="PANTHER" id="PTHR35342:SF5">
    <property type="entry name" value="TRICARBOXYLIC TRANSPORT PROTEIN"/>
    <property type="match status" value="1"/>
</dbReference>
<keyword evidence="1" id="KW-0472">Membrane</keyword>
<feature type="transmembrane region" description="Helical" evidence="1">
    <location>
        <begin position="394"/>
        <end position="411"/>
    </location>
</feature>
<dbReference type="Proteomes" id="UP000245909">
    <property type="component" value="Unassembled WGS sequence"/>
</dbReference>
<dbReference type="EMBL" id="QENU01000005">
    <property type="protein sequence ID" value="PVX39687.1"/>
    <property type="molecule type" value="Genomic_DNA"/>
</dbReference>
<proteinExistence type="predicted"/>
<organism evidence="3 4">
    <name type="scientific">Alitibacter langaaensis DSM 22999</name>
    <dbReference type="NCBI Taxonomy" id="1122935"/>
    <lineage>
        <taxon>Bacteria</taxon>
        <taxon>Pseudomonadati</taxon>
        <taxon>Pseudomonadota</taxon>
        <taxon>Gammaproteobacteria</taxon>
        <taxon>Pasteurellales</taxon>
        <taxon>Pasteurellaceae</taxon>
        <taxon>Alitibacter</taxon>
    </lineage>
</organism>
<gene>
    <name evidence="3" type="ORF">C8D76_10521</name>
</gene>
<feature type="transmembrane region" description="Helical" evidence="1">
    <location>
        <begin position="439"/>
        <end position="456"/>
    </location>
</feature>
<name>A0A2U0T820_9PAST</name>
<reference evidence="3 4" key="1">
    <citation type="submission" date="2018-05" db="EMBL/GenBank/DDBJ databases">
        <title>Genomic Encyclopedia of Type Strains, Phase IV (KMG-IV): sequencing the most valuable type-strain genomes for metagenomic binning, comparative biology and taxonomic classification.</title>
        <authorList>
            <person name="Goeker M."/>
        </authorList>
    </citation>
    <scope>NUCLEOTIDE SEQUENCE [LARGE SCALE GENOMIC DNA]</scope>
    <source>
        <strain evidence="3 4">DSM 22999</strain>
    </source>
</reference>
<feature type="transmembrane region" description="Helical" evidence="1">
    <location>
        <begin position="140"/>
        <end position="159"/>
    </location>
</feature>
<feature type="transmembrane region" description="Helical" evidence="1">
    <location>
        <begin position="49"/>
        <end position="70"/>
    </location>
</feature>
<feature type="transmembrane region" description="Helical" evidence="1">
    <location>
        <begin position="105"/>
        <end position="128"/>
    </location>
</feature>
<keyword evidence="4" id="KW-1185">Reference proteome</keyword>
<feature type="transmembrane region" description="Helical" evidence="1">
    <location>
        <begin position="320"/>
        <end position="341"/>
    </location>
</feature>
<feature type="transmembrane region" description="Helical" evidence="1">
    <location>
        <begin position="165"/>
        <end position="184"/>
    </location>
</feature>
<evidence type="ECO:0000259" key="2">
    <source>
        <dbReference type="Pfam" id="PF01970"/>
    </source>
</evidence>
<evidence type="ECO:0000313" key="4">
    <source>
        <dbReference type="Proteomes" id="UP000245909"/>
    </source>
</evidence>
<sequence>MEILTNAFSYIDLNSIIAIFAAGLFGLFVGAIPGLTATMSVALMVPFTFFMDPIPALALMISVGASSIYAGDIPGALLRIPGTPASAAYVDDSYLLVKQGKVNRVLGLGLTSSVIGGVIGTIVLALAAPSLAKFALKFSSFEYMWLSLLGLSCATLIAGKFITKSLLTLLFGILISTIGFDEFTGQARFTFDIVSLYEGVSFIPAMIGLFAISGAINYYANRYKSEDNVDAAELTQTSGSLNLFKGLAKPLNKRKGSILRSSLIGTLIGALPGAGADIAAWISYAISKKTSKNPELYGKGSEDAIIDASSSNNASLAGSWIPSLVFGIPGDSAAAIIIGVLYMKDMQPGPSLFMFQPDKLYAVFILFLIANLALIPLALIVVNFLKKIIQINKYILYPIVIIFSMVGAFAINNSPEAIVVMLIMGIIGYFLQKNHYPISPIILGMILGPMLERNLLASLTKSDGNLIAFIERPVSAVLACCFLLVVVLQVRGIIKNFNEKN</sequence>
<keyword evidence="1" id="KW-0812">Transmembrane</keyword>
<accession>A0A2U0T820</accession>
<feature type="transmembrane region" description="Helical" evidence="1">
    <location>
        <begin position="476"/>
        <end position="494"/>
    </location>
</feature>
<feature type="transmembrane region" description="Helical" evidence="1">
    <location>
        <begin position="16"/>
        <end position="37"/>
    </location>
</feature>
<dbReference type="OrthoDB" id="9781349at2"/>
<evidence type="ECO:0000256" key="1">
    <source>
        <dbReference type="SAM" id="Phobius"/>
    </source>
</evidence>
<feature type="transmembrane region" description="Helical" evidence="1">
    <location>
        <begin position="263"/>
        <end position="286"/>
    </location>
</feature>
<evidence type="ECO:0000313" key="3">
    <source>
        <dbReference type="EMBL" id="PVX39687.1"/>
    </source>
</evidence>